<keyword evidence="5" id="KW-0539">Nucleus</keyword>
<evidence type="ECO:0000256" key="6">
    <source>
        <dbReference type="SAM" id="MobiDB-lite"/>
    </source>
</evidence>
<organism evidence="8 11">
    <name type="scientific">Adineta steineri</name>
    <dbReference type="NCBI Taxonomy" id="433720"/>
    <lineage>
        <taxon>Eukaryota</taxon>
        <taxon>Metazoa</taxon>
        <taxon>Spiralia</taxon>
        <taxon>Gnathifera</taxon>
        <taxon>Rotifera</taxon>
        <taxon>Eurotatoria</taxon>
        <taxon>Bdelloidea</taxon>
        <taxon>Adinetida</taxon>
        <taxon>Adinetidae</taxon>
        <taxon>Adineta</taxon>
    </lineage>
</organism>
<dbReference type="GO" id="GO:0003677">
    <property type="term" value="F:DNA binding"/>
    <property type="evidence" value="ECO:0007669"/>
    <property type="project" value="UniProtKB-KW"/>
</dbReference>
<dbReference type="InterPro" id="IPR046347">
    <property type="entry name" value="bZIP_sf"/>
</dbReference>
<dbReference type="CDD" id="cd14694">
    <property type="entry name" value="bZIP_NFIL3"/>
    <property type="match status" value="1"/>
</dbReference>
<dbReference type="InterPro" id="IPR004827">
    <property type="entry name" value="bZIP"/>
</dbReference>
<keyword evidence="3" id="KW-0238">DNA-binding</keyword>
<dbReference type="Proteomes" id="UP000663877">
    <property type="component" value="Unassembled WGS sequence"/>
</dbReference>
<feature type="region of interest" description="Disordered" evidence="6">
    <location>
        <begin position="220"/>
        <end position="262"/>
    </location>
</feature>
<comment type="similarity">
    <text evidence="1">Belongs to the bZIP family. NFIL3 subfamily.</text>
</comment>
<feature type="region of interest" description="Disordered" evidence="6">
    <location>
        <begin position="62"/>
        <end position="88"/>
    </location>
</feature>
<dbReference type="EMBL" id="CAJNOI010000007">
    <property type="protein sequence ID" value="CAF0758877.1"/>
    <property type="molecule type" value="Genomic_DNA"/>
</dbReference>
<reference evidence="8" key="1">
    <citation type="submission" date="2021-02" db="EMBL/GenBank/DDBJ databases">
        <authorList>
            <person name="Nowell W R."/>
        </authorList>
    </citation>
    <scope>NUCLEOTIDE SEQUENCE</scope>
</reference>
<proteinExistence type="inferred from homology"/>
<dbReference type="Proteomes" id="UP000663832">
    <property type="component" value="Unassembled WGS sequence"/>
</dbReference>
<dbReference type="PANTHER" id="PTHR15284">
    <property type="entry name" value="NUCLEAR FACTOR INTERLEUKIN-3-REGULATED PROTEIN"/>
    <property type="match status" value="1"/>
</dbReference>
<dbReference type="InterPro" id="IPR047229">
    <property type="entry name" value="NFIL3-like"/>
</dbReference>
<dbReference type="GO" id="GO:0003700">
    <property type="term" value="F:DNA-binding transcription factor activity"/>
    <property type="evidence" value="ECO:0007669"/>
    <property type="project" value="InterPro"/>
</dbReference>
<gene>
    <name evidence="8" type="ORF">BJG266_LOCUS2885</name>
    <name evidence="9" type="ORF">QVE165_LOCUS49979</name>
</gene>
<dbReference type="Gene3D" id="1.20.5.170">
    <property type="match status" value="1"/>
</dbReference>
<dbReference type="GO" id="GO:0005634">
    <property type="term" value="C:nucleus"/>
    <property type="evidence" value="ECO:0007669"/>
    <property type="project" value="TreeGrafter"/>
</dbReference>
<evidence type="ECO:0000256" key="5">
    <source>
        <dbReference type="ARBA" id="ARBA00023242"/>
    </source>
</evidence>
<evidence type="ECO:0000313" key="10">
    <source>
        <dbReference type="Proteomes" id="UP000663832"/>
    </source>
</evidence>
<comment type="caution">
    <text evidence="8">The sequence shown here is derived from an EMBL/GenBank/DDBJ whole genome shotgun (WGS) entry which is preliminary data.</text>
</comment>
<evidence type="ECO:0000256" key="1">
    <source>
        <dbReference type="ARBA" id="ARBA00006079"/>
    </source>
</evidence>
<evidence type="ECO:0000313" key="11">
    <source>
        <dbReference type="Proteomes" id="UP000663877"/>
    </source>
</evidence>
<evidence type="ECO:0000259" key="7">
    <source>
        <dbReference type="PROSITE" id="PS50217"/>
    </source>
</evidence>
<protein>
    <recommendedName>
        <fullName evidence="7">BZIP domain-containing protein</fullName>
    </recommendedName>
</protein>
<sequence>MQSNDLHHSSTNSFVRSPHLLANDLQSQLTMLYALTQQQISSPSSSSPSDLTLESQIKRIKKTMPLPNEPPSQIPLISATNSRSSSTSDREVVKVVTTAGPQCVDKEFLTQLLLRKDVIPARKRRDFIPNEMKDDHYWERRRKNNLAAKRSREKRRFNDIVLETKVVELSNENDALKAKLHLMLSRLNMKETEMESLFEEEQRLGHICLKPATLASTMLSHRTGTSDDDDYSSQSTRPKHFSSSETHDDDEVESTTFDDNPLHTRVQHPLLYNQLLGSNNGNGAVDLSRTEVKTGNLLTTISNKSPPPLTPSPSPPNESLLQILANQILKTKQPEAITSSRLLTIASPTDTKPNLSTLKRNFNQIQQDDEQQKKWDEAAMALLSLNKPPPPPPAPTEQQTALQSVCQSVINGLLRKPNPPRATIDYHSNNQQQMQGENFHHHHHHHHQQQQEQQQQQDNINSLNQLKTLMNYFSTSSNNSFSMPPLQQSSTCVSQQIQTINNHTQQSHEPRGDMMPLKLRMKMLNAKS</sequence>
<evidence type="ECO:0000256" key="2">
    <source>
        <dbReference type="ARBA" id="ARBA00023015"/>
    </source>
</evidence>
<dbReference type="PANTHER" id="PTHR15284:SF0">
    <property type="entry name" value="GH23983P"/>
    <property type="match status" value="1"/>
</dbReference>
<keyword evidence="2" id="KW-0805">Transcription regulation</keyword>
<keyword evidence="4" id="KW-0804">Transcription</keyword>
<dbReference type="AlphaFoldDB" id="A0A813PVD7"/>
<keyword evidence="10" id="KW-1185">Reference proteome</keyword>
<evidence type="ECO:0000313" key="9">
    <source>
        <dbReference type="EMBL" id="CAF1580619.1"/>
    </source>
</evidence>
<evidence type="ECO:0000256" key="3">
    <source>
        <dbReference type="ARBA" id="ARBA00023125"/>
    </source>
</evidence>
<dbReference type="InterPro" id="IPR047106">
    <property type="entry name" value="NFIL3-like_bZIP"/>
</dbReference>
<feature type="compositionally biased region" description="Low complexity" evidence="6">
    <location>
        <begin position="78"/>
        <end position="87"/>
    </location>
</feature>
<dbReference type="FunFam" id="1.20.5.170:FF:000025">
    <property type="entry name" value="nuclear factor interleukin-3-regulated protein-like"/>
    <property type="match status" value="1"/>
</dbReference>
<name>A0A813PVD7_9BILA</name>
<dbReference type="PROSITE" id="PS00036">
    <property type="entry name" value="BZIP_BASIC"/>
    <property type="match status" value="1"/>
</dbReference>
<evidence type="ECO:0000313" key="8">
    <source>
        <dbReference type="EMBL" id="CAF0758877.1"/>
    </source>
</evidence>
<dbReference type="SMART" id="SM00338">
    <property type="entry name" value="BRLZ"/>
    <property type="match status" value="1"/>
</dbReference>
<dbReference type="SUPFAM" id="SSF57959">
    <property type="entry name" value="Leucine zipper domain"/>
    <property type="match status" value="1"/>
</dbReference>
<dbReference type="OrthoDB" id="6022300at2759"/>
<feature type="domain" description="BZIP" evidence="7">
    <location>
        <begin position="134"/>
        <end position="197"/>
    </location>
</feature>
<dbReference type="GO" id="GO:0007623">
    <property type="term" value="P:circadian rhythm"/>
    <property type="evidence" value="ECO:0007669"/>
    <property type="project" value="TreeGrafter"/>
</dbReference>
<evidence type="ECO:0000256" key="4">
    <source>
        <dbReference type="ARBA" id="ARBA00023163"/>
    </source>
</evidence>
<dbReference type="EMBL" id="CAJNOM010000945">
    <property type="protein sequence ID" value="CAF1580619.1"/>
    <property type="molecule type" value="Genomic_DNA"/>
</dbReference>
<dbReference type="PROSITE" id="PS50217">
    <property type="entry name" value="BZIP"/>
    <property type="match status" value="1"/>
</dbReference>
<dbReference type="Pfam" id="PF07716">
    <property type="entry name" value="bZIP_2"/>
    <property type="match status" value="1"/>
</dbReference>
<accession>A0A813PVD7</accession>